<accession>A0AA96WRI5</accession>
<reference evidence="1" key="1">
    <citation type="journal article" date="2023" name="Plants (Basel)">
        <title>Genomic Analysis of Leptolyngbya boryana CZ1 Reveals Efficient Carbon Fixation Modules.</title>
        <authorList>
            <person name="Bai X."/>
            <person name="Wang H."/>
            <person name="Cheng W."/>
            <person name="Wang J."/>
            <person name="Ma M."/>
            <person name="Hu H."/>
            <person name="Song Z."/>
            <person name="Ma H."/>
            <person name="Fan Y."/>
            <person name="Du C."/>
            <person name="Xu J."/>
        </authorList>
    </citation>
    <scope>NUCLEOTIDE SEQUENCE</scope>
    <source>
        <strain evidence="1">CZ1</strain>
    </source>
</reference>
<dbReference type="RefSeq" id="WP_316426428.1">
    <property type="nucleotide sequence ID" value="NZ_CP130144.1"/>
</dbReference>
<reference evidence="1" key="2">
    <citation type="submission" date="2023-07" db="EMBL/GenBank/DDBJ databases">
        <authorList>
            <person name="Bai X.-H."/>
            <person name="Wang H.-H."/>
            <person name="Wang J."/>
            <person name="Ma M.-Y."/>
            <person name="Hu H.-H."/>
            <person name="Song Z.-L."/>
            <person name="Ma H.-G."/>
            <person name="Fan Y."/>
            <person name="Du C.-Y."/>
            <person name="Xu J.-C."/>
        </authorList>
    </citation>
    <scope>NUCLEOTIDE SEQUENCE</scope>
    <source>
        <strain evidence="1">CZ1</strain>
    </source>
</reference>
<dbReference type="AlphaFoldDB" id="A0AA96WRI5"/>
<dbReference type="EMBL" id="CP130144">
    <property type="protein sequence ID" value="WNZ44267.1"/>
    <property type="molecule type" value="Genomic_DNA"/>
</dbReference>
<gene>
    <name evidence="1" type="ORF">Q2T42_20790</name>
</gene>
<sequence length="58" mass="6564">MNVRSSLDDLSIDVRKELNIKRECPIDVKGCLKSINNFLASFYPVPEWNAGTGECYGR</sequence>
<name>A0AA96WRI5_LEPBY</name>
<protein>
    <submittedName>
        <fullName evidence="1">Uncharacterized protein</fullName>
    </submittedName>
</protein>
<evidence type="ECO:0000313" key="1">
    <source>
        <dbReference type="EMBL" id="WNZ44267.1"/>
    </source>
</evidence>
<organism evidence="1">
    <name type="scientific">Leptolyngbya boryana CZ1</name>
    <dbReference type="NCBI Taxonomy" id="3060204"/>
    <lineage>
        <taxon>Bacteria</taxon>
        <taxon>Bacillati</taxon>
        <taxon>Cyanobacteriota</taxon>
        <taxon>Cyanophyceae</taxon>
        <taxon>Leptolyngbyales</taxon>
        <taxon>Leptolyngbyaceae</taxon>
        <taxon>Leptolyngbya group</taxon>
        <taxon>Leptolyngbya</taxon>
    </lineage>
</organism>
<proteinExistence type="predicted"/>